<reference evidence="3 4" key="1">
    <citation type="submission" date="2023-03" db="EMBL/GenBank/DDBJ databases">
        <title>Draft genome sequence of Streptomyces sp. RB6PN23 isolated from peat swamp forest in Thailand.</title>
        <authorList>
            <person name="Klaysubun C."/>
            <person name="Duangmal K."/>
        </authorList>
    </citation>
    <scope>NUCLEOTIDE SEQUENCE [LARGE SCALE GENOMIC DNA]</scope>
    <source>
        <strain evidence="3 4">RB6PN23</strain>
    </source>
</reference>
<keyword evidence="2" id="KW-1133">Transmembrane helix</keyword>
<comment type="caution">
    <text evidence="3">The sequence shown here is derived from an EMBL/GenBank/DDBJ whole genome shotgun (WGS) entry which is preliminary data.</text>
</comment>
<keyword evidence="2" id="KW-0812">Transmembrane</keyword>
<protein>
    <submittedName>
        <fullName evidence="3">DUF2637 domain-containing protein</fullName>
    </submittedName>
</protein>
<evidence type="ECO:0000256" key="2">
    <source>
        <dbReference type="SAM" id="Phobius"/>
    </source>
</evidence>
<feature type="region of interest" description="Disordered" evidence="1">
    <location>
        <begin position="153"/>
        <end position="220"/>
    </location>
</feature>
<dbReference type="InterPro" id="IPR021235">
    <property type="entry name" value="DUF2637"/>
</dbReference>
<organism evidence="3 4">
    <name type="scientific">Streptomyces silvisoli</name>
    <dbReference type="NCBI Taxonomy" id="3034235"/>
    <lineage>
        <taxon>Bacteria</taxon>
        <taxon>Bacillati</taxon>
        <taxon>Actinomycetota</taxon>
        <taxon>Actinomycetes</taxon>
        <taxon>Kitasatosporales</taxon>
        <taxon>Streptomycetaceae</taxon>
        <taxon>Streptomyces</taxon>
    </lineage>
</organism>
<evidence type="ECO:0000313" key="3">
    <source>
        <dbReference type="EMBL" id="MDF3292281.1"/>
    </source>
</evidence>
<proteinExistence type="predicted"/>
<feature type="transmembrane region" description="Helical" evidence="2">
    <location>
        <begin position="50"/>
        <end position="71"/>
    </location>
</feature>
<sequence length="286" mass="29900">MSTTTLPSGIPASRVTAWDRAAIIGLAAAGFALSYDALRQTAEAIHVRGALTYLFPLVIDGFIAYGVRALLILRGAAFTARAYVWTLFLASTAASVWANTLHAVRLNDQTPIRSGLHLGDTAVGALSMIAPLALAGAVHLGILIARHTADPAPDAGPNGWTSAVNDPAANGPTSPTGTTQTCPDPDDTDGGTRAQSLEPQADREAAARRKRTGRPPGASMDQLLAVARPAVAEHGVTVAAVQQAIREARLPIGSARFTQLMNLLRAELAESADLRDEEARENPAHE</sequence>
<dbReference type="EMBL" id="JARJBC010000016">
    <property type="protein sequence ID" value="MDF3292281.1"/>
    <property type="molecule type" value="Genomic_DNA"/>
</dbReference>
<dbReference type="Proteomes" id="UP001216579">
    <property type="component" value="Unassembled WGS sequence"/>
</dbReference>
<accession>A0ABT5ZRM4</accession>
<dbReference type="RefSeq" id="WP_276095357.1">
    <property type="nucleotide sequence ID" value="NZ_JARJBC010000016.1"/>
</dbReference>
<feature type="transmembrane region" description="Helical" evidence="2">
    <location>
        <begin position="20"/>
        <end position="38"/>
    </location>
</feature>
<dbReference type="Pfam" id="PF10935">
    <property type="entry name" value="DUF2637"/>
    <property type="match status" value="1"/>
</dbReference>
<gene>
    <name evidence="3" type="ORF">P3G67_24195</name>
</gene>
<feature type="transmembrane region" description="Helical" evidence="2">
    <location>
        <begin position="83"/>
        <end position="101"/>
    </location>
</feature>
<evidence type="ECO:0000313" key="4">
    <source>
        <dbReference type="Proteomes" id="UP001216579"/>
    </source>
</evidence>
<evidence type="ECO:0000256" key="1">
    <source>
        <dbReference type="SAM" id="MobiDB-lite"/>
    </source>
</evidence>
<keyword evidence="4" id="KW-1185">Reference proteome</keyword>
<keyword evidence="2" id="KW-0472">Membrane</keyword>
<name>A0ABT5ZRM4_9ACTN</name>
<feature type="transmembrane region" description="Helical" evidence="2">
    <location>
        <begin position="122"/>
        <end position="145"/>
    </location>
</feature>